<evidence type="ECO:0000313" key="2">
    <source>
        <dbReference type="EMBL" id="GIM94298.1"/>
    </source>
</evidence>
<dbReference type="RefSeq" id="WP_213010087.1">
    <property type="nucleotide sequence ID" value="NZ_BOQN01000079.1"/>
</dbReference>
<dbReference type="Proteomes" id="UP000677082">
    <property type="component" value="Unassembled WGS sequence"/>
</dbReference>
<dbReference type="EMBL" id="BOQN01000079">
    <property type="protein sequence ID" value="GIM94298.1"/>
    <property type="molecule type" value="Genomic_DNA"/>
</dbReference>
<evidence type="ECO:0000313" key="3">
    <source>
        <dbReference type="Proteomes" id="UP000677082"/>
    </source>
</evidence>
<reference evidence="2 3" key="1">
    <citation type="submission" date="2021-03" db="EMBL/GenBank/DDBJ databases">
        <title>Whole genome shotgun sequence of Actinoplanes toevensis NBRC 105298.</title>
        <authorList>
            <person name="Komaki H."/>
            <person name="Tamura T."/>
        </authorList>
    </citation>
    <scope>NUCLEOTIDE SEQUENCE [LARGE SCALE GENOMIC DNA]</scope>
    <source>
        <strain evidence="2 3">NBRC 105298</strain>
    </source>
</reference>
<keyword evidence="3" id="KW-1185">Reference proteome</keyword>
<name>A0A919TES7_9ACTN</name>
<proteinExistence type="predicted"/>
<evidence type="ECO:0000256" key="1">
    <source>
        <dbReference type="SAM" id="MobiDB-lite"/>
    </source>
</evidence>
<dbReference type="AlphaFoldDB" id="A0A919TES7"/>
<feature type="region of interest" description="Disordered" evidence="1">
    <location>
        <begin position="1"/>
        <end position="32"/>
    </location>
</feature>
<gene>
    <name evidence="2" type="ORF">Ato02nite_060910</name>
</gene>
<organism evidence="2 3">
    <name type="scientific">Paractinoplanes toevensis</name>
    <dbReference type="NCBI Taxonomy" id="571911"/>
    <lineage>
        <taxon>Bacteria</taxon>
        <taxon>Bacillati</taxon>
        <taxon>Actinomycetota</taxon>
        <taxon>Actinomycetes</taxon>
        <taxon>Micromonosporales</taxon>
        <taxon>Micromonosporaceae</taxon>
        <taxon>Paractinoplanes</taxon>
    </lineage>
</organism>
<sequence>MTVSGLGTARTHHTPISAPPRRPQVEKNGRNDFDTLTATDRELIFQATGQRVTPGFDPAKDKPTSFATALATERATGHLAPGQPVTAVYLKDLHHRYQRASAPSPIGPYLDKALAYLAQSGPRRIDVSA</sequence>
<comment type="caution">
    <text evidence="2">The sequence shown here is derived from an EMBL/GenBank/DDBJ whole genome shotgun (WGS) entry which is preliminary data.</text>
</comment>
<protein>
    <submittedName>
        <fullName evidence="2">Uncharacterized protein</fullName>
    </submittedName>
</protein>
<accession>A0A919TES7</accession>
<feature type="compositionally biased region" description="Basic and acidic residues" evidence="1">
    <location>
        <begin position="23"/>
        <end position="32"/>
    </location>
</feature>